<sequence length="155" mass="16795">MLPEEDRPPVWLRDQQSIDVQVDNLQSFAKALLADLEKNFGTHVPQVYDVMAKQACVGDGLFFQEMDLARQRHYESLTATVNLLRGYTSGTYAIGKGAETVAKNYTNADDLAQVTVSDVHKAMPQGTPGPATHALESASSPITASDSGLTDKGIR</sequence>
<comment type="caution">
    <text evidence="2">The sequence shown here is derived from an EMBL/GenBank/DDBJ whole genome shotgun (WGS) entry which is preliminary data.</text>
</comment>
<evidence type="ECO:0000256" key="1">
    <source>
        <dbReference type="SAM" id="MobiDB-lite"/>
    </source>
</evidence>
<protein>
    <submittedName>
        <fullName evidence="2">Uncharacterized protein</fullName>
    </submittedName>
</protein>
<evidence type="ECO:0000313" key="2">
    <source>
        <dbReference type="EMBL" id="GIG73241.1"/>
    </source>
</evidence>
<keyword evidence="3" id="KW-1185">Reference proteome</keyword>
<accession>A0A8J3PMS9</accession>
<dbReference type="RefSeq" id="WP_168076861.1">
    <property type="nucleotide sequence ID" value="NZ_BAAAQJ010000002.1"/>
</dbReference>
<gene>
    <name evidence="2" type="ORF">Pfl04_16450</name>
</gene>
<dbReference type="Proteomes" id="UP000653674">
    <property type="component" value="Unassembled WGS sequence"/>
</dbReference>
<name>A0A8J3PMS9_9ACTN</name>
<feature type="region of interest" description="Disordered" evidence="1">
    <location>
        <begin position="121"/>
        <end position="155"/>
    </location>
</feature>
<evidence type="ECO:0000313" key="3">
    <source>
        <dbReference type="Proteomes" id="UP000653674"/>
    </source>
</evidence>
<reference evidence="2" key="1">
    <citation type="submission" date="2021-01" db="EMBL/GenBank/DDBJ databases">
        <title>Whole genome shotgun sequence of Planosporangium flavigriseum NBRC 105377.</title>
        <authorList>
            <person name="Komaki H."/>
            <person name="Tamura T."/>
        </authorList>
    </citation>
    <scope>NUCLEOTIDE SEQUENCE</scope>
    <source>
        <strain evidence="2">NBRC 105377</strain>
    </source>
</reference>
<proteinExistence type="predicted"/>
<dbReference type="EMBL" id="BONU01000008">
    <property type="protein sequence ID" value="GIG73241.1"/>
    <property type="molecule type" value="Genomic_DNA"/>
</dbReference>
<organism evidence="2 3">
    <name type="scientific">Planosporangium flavigriseum</name>
    <dbReference type="NCBI Taxonomy" id="373681"/>
    <lineage>
        <taxon>Bacteria</taxon>
        <taxon>Bacillati</taxon>
        <taxon>Actinomycetota</taxon>
        <taxon>Actinomycetes</taxon>
        <taxon>Micromonosporales</taxon>
        <taxon>Micromonosporaceae</taxon>
        <taxon>Planosporangium</taxon>
    </lineage>
</organism>
<dbReference type="AlphaFoldDB" id="A0A8J3PMS9"/>
<feature type="compositionally biased region" description="Polar residues" evidence="1">
    <location>
        <begin position="137"/>
        <end position="148"/>
    </location>
</feature>